<evidence type="ECO:0000256" key="1">
    <source>
        <dbReference type="SAM" id="Phobius"/>
    </source>
</evidence>
<feature type="transmembrane region" description="Helical" evidence="1">
    <location>
        <begin position="57"/>
        <end position="77"/>
    </location>
</feature>
<gene>
    <name evidence="2" type="ORF">I9026_11635</name>
</gene>
<keyword evidence="1" id="KW-1133">Transmembrane helix</keyword>
<sequence length="251" mass="28757">MKGLNIELLKFKNSFSMFVLFLSPLFFLMFAIFTALFAQGTSNKQELSPYLSLLFNLWPYFVVPIILCMACNSLINIEKKNNVFNFYKSNNWSINMMINNKIITMVIGFGIHTIIIFFISILGNLLVGGNSINPFLILVTLFLIYLSSLPLIPINFLLVKYLGVFIAIFLNLALSIFSILTLTTSKLFWLLPWSYAGRIALITLSLHPNGTLLSKSNQYYNDLFSLLVILISAIAYFFVFYLLNNKKSWRL</sequence>
<feature type="transmembrane region" description="Helical" evidence="1">
    <location>
        <begin position="223"/>
        <end position="243"/>
    </location>
</feature>
<dbReference type="InterPro" id="IPR021205">
    <property type="entry name" value="Lanti_perm_SpaE/MutE/EpiE-like"/>
</dbReference>
<dbReference type="CDD" id="cd21807">
    <property type="entry name" value="ABC-2_lan_permease_MutE_EpiE-like"/>
    <property type="match status" value="1"/>
</dbReference>
<reference evidence="2 3" key="1">
    <citation type="submission" date="2020-12" db="EMBL/GenBank/DDBJ databases">
        <title>Genomic analysis of Staphylococcus felis from a cat with skin infection.</title>
        <authorList>
            <person name="Aslantas O."/>
            <person name="Keskin O."/>
            <person name="Buyukaltay K."/>
            <person name="Gullu Yucetepe A."/>
        </authorList>
    </citation>
    <scope>NUCLEOTIDE SEQUENCE [LARGE SCALE GENOMIC DNA]</scope>
    <source>
        <strain evidence="2 3">HARRANVET</strain>
    </source>
</reference>
<feature type="transmembrane region" description="Helical" evidence="1">
    <location>
        <begin position="135"/>
        <end position="154"/>
    </location>
</feature>
<keyword evidence="3" id="KW-1185">Reference proteome</keyword>
<comment type="caution">
    <text evidence="2">The sequence shown here is derived from an EMBL/GenBank/DDBJ whole genome shotgun (WGS) entry which is preliminary data.</text>
</comment>
<accession>A0ABS0QSD4</accession>
<dbReference type="Proteomes" id="UP000597038">
    <property type="component" value="Unassembled WGS sequence"/>
</dbReference>
<proteinExistence type="predicted"/>
<dbReference type="RefSeq" id="WP_115924453.1">
    <property type="nucleotide sequence ID" value="NZ_JAEDAQ010000026.1"/>
</dbReference>
<name>A0ABS0QSD4_9STAP</name>
<protein>
    <submittedName>
        <fullName evidence="2">Lantibiotic immunity ABC transporter MutE/EpiE family permease subunit</fullName>
    </submittedName>
</protein>
<feature type="transmembrane region" description="Helical" evidence="1">
    <location>
        <begin position="15"/>
        <end position="37"/>
    </location>
</feature>
<keyword evidence="1" id="KW-0812">Transmembrane</keyword>
<evidence type="ECO:0000313" key="3">
    <source>
        <dbReference type="Proteomes" id="UP000597038"/>
    </source>
</evidence>
<evidence type="ECO:0000313" key="2">
    <source>
        <dbReference type="EMBL" id="MBH9582022.1"/>
    </source>
</evidence>
<dbReference type="NCBIfam" id="TIGR03732">
    <property type="entry name" value="lanti_perm_MutE"/>
    <property type="match status" value="1"/>
</dbReference>
<dbReference type="EMBL" id="JAEDAQ010000026">
    <property type="protein sequence ID" value="MBH9582022.1"/>
    <property type="molecule type" value="Genomic_DNA"/>
</dbReference>
<organism evidence="2 3">
    <name type="scientific">Staphylococcus felis</name>
    <dbReference type="NCBI Taxonomy" id="46127"/>
    <lineage>
        <taxon>Bacteria</taxon>
        <taxon>Bacillati</taxon>
        <taxon>Bacillota</taxon>
        <taxon>Bacilli</taxon>
        <taxon>Bacillales</taxon>
        <taxon>Staphylococcaceae</taxon>
        <taxon>Staphylococcus</taxon>
    </lineage>
</organism>
<feature type="transmembrane region" description="Helical" evidence="1">
    <location>
        <begin position="98"/>
        <end position="123"/>
    </location>
</feature>
<feature type="transmembrane region" description="Helical" evidence="1">
    <location>
        <begin position="161"/>
        <end position="182"/>
    </location>
</feature>
<keyword evidence="1" id="KW-0472">Membrane</keyword>